<dbReference type="Proteomes" id="UP000093514">
    <property type="component" value="Unassembled WGS sequence"/>
</dbReference>
<keyword evidence="3" id="KW-1185">Reference proteome</keyword>
<dbReference type="AlphaFoldDB" id="A0A1C0A8M5"/>
<accession>A0A1C0A8M5</accession>
<dbReference type="PANTHER" id="PTHR30619">
    <property type="entry name" value="DNA INTERNALIZATION/COMPETENCE PROTEIN COMEC/REC2"/>
    <property type="match status" value="1"/>
</dbReference>
<gene>
    <name evidence="2" type="ORF">U472_11315</name>
</gene>
<dbReference type="CDD" id="cd07731">
    <property type="entry name" value="ComA-like_MBL-fold"/>
    <property type="match status" value="1"/>
</dbReference>
<protein>
    <recommendedName>
        <fullName evidence="1">LTD domain-containing protein</fullName>
    </recommendedName>
</protein>
<dbReference type="InterPro" id="IPR036866">
    <property type="entry name" value="RibonucZ/Hydroxyglut_hydro"/>
</dbReference>
<sequence length="392" mass="43102">MSKLKNTILPIILIFILLALFIPTLSFAQEQILKIHFIDVGQADSTLVELPNGENMLIDAGNNDAGNLIVNYIRNLNISKIDYLIGTHPHEDHIGGLDNVISSLNISKIYMPKVTHTTKTFKDVLLAAKRKNLSITPARAGLNLISNNNLKVDIIAPIGTNYHELNNWSAVIKVTYQDTSFLFTGDAEVDSEHEILALGVDLHSNILKVGHHGSASSTTALFLRKINPKYAIISVGQDNKYGHPDPIIINRLNLHGVKIYRTDRQGTILAISDGKKIKFNTVPIAMTDTNNNSGSKIRIASVDLKKEIVKIQNTHESTIDISGWKLVSVKGGQSFIFPPATIIKAGAIIKITSGKNAKSGPNNLKWTDSYIWNNDGDPARLYDKDGKLVGEY</sequence>
<dbReference type="InterPro" id="IPR001322">
    <property type="entry name" value="Lamin_tail_dom"/>
</dbReference>
<comment type="caution">
    <text evidence="2">The sequence shown here is derived from an EMBL/GenBank/DDBJ whole genome shotgun (WGS) entry which is preliminary data.</text>
</comment>
<name>A0A1C0A8M5_9FIRM</name>
<dbReference type="InterPro" id="IPR001279">
    <property type="entry name" value="Metallo-B-lactamas"/>
</dbReference>
<dbReference type="SUPFAM" id="SSF56281">
    <property type="entry name" value="Metallo-hydrolase/oxidoreductase"/>
    <property type="match status" value="1"/>
</dbReference>
<dbReference type="EMBL" id="LWDV01000009">
    <property type="protein sequence ID" value="OCL26570.1"/>
    <property type="molecule type" value="Genomic_DNA"/>
</dbReference>
<dbReference type="InterPro" id="IPR052159">
    <property type="entry name" value="Competence_DNA_uptake"/>
</dbReference>
<dbReference type="SUPFAM" id="SSF74853">
    <property type="entry name" value="Lamin A/C globular tail domain"/>
    <property type="match status" value="1"/>
</dbReference>
<dbReference type="InterPro" id="IPR036415">
    <property type="entry name" value="Lamin_tail_dom_sf"/>
</dbReference>
<feature type="domain" description="LTD" evidence="1">
    <location>
        <begin position="287"/>
        <end position="392"/>
    </location>
</feature>
<dbReference type="Gene3D" id="2.60.40.1260">
    <property type="entry name" value="Lamin Tail domain"/>
    <property type="match status" value="1"/>
</dbReference>
<evidence type="ECO:0000313" key="3">
    <source>
        <dbReference type="Proteomes" id="UP000093514"/>
    </source>
</evidence>
<dbReference type="PROSITE" id="PS51841">
    <property type="entry name" value="LTD"/>
    <property type="match status" value="1"/>
</dbReference>
<evidence type="ECO:0000313" key="2">
    <source>
        <dbReference type="EMBL" id="OCL26570.1"/>
    </source>
</evidence>
<dbReference type="PANTHER" id="PTHR30619:SF7">
    <property type="entry name" value="BETA-LACTAMASE DOMAIN PROTEIN"/>
    <property type="match status" value="1"/>
</dbReference>
<reference evidence="2 3" key="2">
    <citation type="submission" date="2016-08" db="EMBL/GenBank/DDBJ databases">
        <title>Orenia metallireducens sp. nov. strain Z6, a Novel Metal-reducing Firmicute from the Deep Subsurface.</title>
        <authorList>
            <person name="Maxim B.I."/>
            <person name="Kenneth K."/>
            <person name="Flynn T.M."/>
            <person name="Oloughlin E.J."/>
            <person name="Locke R.A."/>
            <person name="Weber J.R."/>
            <person name="Egan S.M."/>
            <person name="Mackie R.I."/>
            <person name="Cann I.K."/>
        </authorList>
    </citation>
    <scope>NUCLEOTIDE SEQUENCE [LARGE SCALE GENOMIC DNA]</scope>
    <source>
        <strain evidence="2 3">Z6</strain>
    </source>
</reference>
<reference evidence="3" key="1">
    <citation type="submission" date="2016-07" db="EMBL/GenBank/DDBJ databases">
        <authorList>
            <person name="Florea S."/>
            <person name="Webb J.S."/>
            <person name="Jaromczyk J."/>
            <person name="Schardl C.L."/>
        </authorList>
    </citation>
    <scope>NUCLEOTIDE SEQUENCE [LARGE SCALE GENOMIC DNA]</scope>
    <source>
        <strain evidence="3">Z6</strain>
    </source>
</reference>
<dbReference type="Pfam" id="PF00753">
    <property type="entry name" value="Lactamase_B"/>
    <property type="match status" value="1"/>
</dbReference>
<dbReference type="SMART" id="SM00849">
    <property type="entry name" value="Lactamase_B"/>
    <property type="match status" value="1"/>
</dbReference>
<dbReference type="Gene3D" id="3.60.15.10">
    <property type="entry name" value="Ribonuclease Z/Hydroxyacylglutathione hydrolase-like"/>
    <property type="match status" value="1"/>
</dbReference>
<proteinExistence type="predicted"/>
<organism evidence="2 3">
    <name type="scientific">Orenia metallireducens</name>
    <dbReference type="NCBI Taxonomy" id="1413210"/>
    <lineage>
        <taxon>Bacteria</taxon>
        <taxon>Bacillati</taxon>
        <taxon>Bacillota</taxon>
        <taxon>Clostridia</taxon>
        <taxon>Halanaerobiales</taxon>
        <taxon>Halobacteroidaceae</taxon>
        <taxon>Orenia</taxon>
    </lineage>
</organism>
<evidence type="ECO:0000259" key="1">
    <source>
        <dbReference type="PROSITE" id="PS51841"/>
    </source>
</evidence>
<dbReference type="Pfam" id="PF00932">
    <property type="entry name" value="LTD"/>
    <property type="match status" value="1"/>
</dbReference>
<dbReference type="InterPro" id="IPR035681">
    <property type="entry name" value="ComA-like_MBL"/>
</dbReference>